<name>G0QM66_ICHMU</name>
<evidence type="ECO:0000256" key="1">
    <source>
        <dbReference type="SAM" id="MobiDB-lite"/>
    </source>
</evidence>
<dbReference type="AlphaFoldDB" id="G0QM66"/>
<evidence type="ECO:0000313" key="3">
    <source>
        <dbReference type="Proteomes" id="UP000008983"/>
    </source>
</evidence>
<feature type="compositionally biased region" description="Acidic residues" evidence="1">
    <location>
        <begin position="83"/>
        <end position="102"/>
    </location>
</feature>
<dbReference type="OrthoDB" id="411372at2759"/>
<dbReference type="STRING" id="857967.G0QM66"/>
<dbReference type="InParanoid" id="G0QM66"/>
<proteinExistence type="predicted"/>
<evidence type="ECO:0000313" key="2">
    <source>
        <dbReference type="EMBL" id="EGR33689.1"/>
    </source>
</evidence>
<organism evidence="2 3">
    <name type="scientific">Ichthyophthirius multifiliis</name>
    <name type="common">White spot disease agent</name>
    <name type="synonym">Ich</name>
    <dbReference type="NCBI Taxonomy" id="5932"/>
    <lineage>
        <taxon>Eukaryota</taxon>
        <taxon>Sar</taxon>
        <taxon>Alveolata</taxon>
        <taxon>Ciliophora</taxon>
        <taxon>Intramacronucleata</taxon>
        <taxon>Oligohymenophorea</taxon>
        <taxon>Hymenostomatida</taxon>
        <taxon>Ophryoglenina</taxon>
        <taxon>Ichthyophthirius</taxon>
    </lineage>
</organism>
<dbReference type="GeneID" id="14909874"/>
<feature type="compositionally biased region" description="Basic and acidic residues" evidence="1">
    <location>
        <begin position="72"/>
        <end position="82"/>
    </location>
</feature>
<feature type="compositionally biased region" description="Acidic residues" evidence="1">
    <location>
        <begin position="53"/>
        <end position="69"/>
    </location>
</feature>
<gene>
    <name evidence="2" type="ORF">IMG5_045470</name>
</gene>
<accession>G0QM66</accession>
<sequence length="265" mass="31429">MNQAHQKQAKSIFRTLKYLDNNIDKILQIAIQMAQQLQQKESEQENQDKVDQNEEEEDAEDQDEQEENQEQQQDKIEEKREVEQEEEGEDQVEQEEGVEESEKDPYYNQNNEEDDYFEDEQETQKSGENKDITHTLDLNINFILKDLILKGVINNKIEKIFICYKQLAYMRAIQILISVKCKQCKYDTELTLCNFMTDTNENILVNNLVCVSCNRISQIYSTREIIYDTKNALVFRIGSFTWQLNEIRNVSYILTCKECDNQKRS</sequence>
<dbReference type="Proteomes" id="UP000008983">
    <property type="component" value="Unassembled WGS sequence"/>
</dbReference>
<keyword evidence="3" id="KW-1185">Reference proteome</keyword>
<dbReference type="RefSeq" id="XP_004037675.1">
    <property type="nucleotide sequence ID" value="XM_004037627.1"/>
</dbReference>
<reference evidence="2 3" key="1">
    <citation type="submission" date="2011-07" db="EMBL/GenBank/DDBJ databases">
        <authorList>
            <person name="Coyne R."/>
            <person name="Brami D."/>
            <person name="Johnson J."/>
            <person name="Hostetler J."/>
            <person name="Hannick L."/>
            <person name="Clark T."/>
            <person name="Cassidy-Hanley D."/>
            <person name="Inman J."/>
        </authorList>
    </citation>
    <scope>NUCLEOTIDE SEQUENCE [LARGE SCALE GENOMIC DNA]</scope>
    <source>
        <strain evidence="2 3">G5</strain>
    </source>
</reference>
<feature type="compositionally biased region" description="Basic and acidic residues" evidence="1">
    <location>
        <begin position="40"/>
        <end position="52"/>
    </location>
</feature>
<dbReference type="EMBL" id="GL983403">
    <property type="protein sequence ID" value="EGR33689.1"/>
    <property type="molecule type" value="Genomic_DNA"/>
</dbReference>
<feature type="region of interest" description="Disordered" evidence="1">
    <location>
        <begin position="34"/>
        <end position="111"/>
    </location>
</feature>
<protein>
    <submittedName>
        <fullName evidence="2">Uncharacterized protein</fullName>
    </submittedName>
</protein>